<dbReference type="PANTHER" id="PTHR38600:SF2">
    <property type="entry name" value="SLL0088 PROTEIN"/>
    <property type="match status" value="1"/>
</dbReference>
<reference evidence="3 4" key="1">
    <citation type="submission" date="2014-12" db="EMBL/GenBank/DDBJ databases">
        <title>Draft genome sequence of Cohnella kolymensis strain B-2846.</title>
        <authorList>
            <person name="Karlyshev A.V."/>
            <person name="Kudryashova E.B."/>
        </authorList>
    </citation>
    <scope>NUCLEOTIDE SEQUENCE [LARGE SCALE GENOMIC DNA]</scope>
    <source>
        <strain evidence="3 4">VKM B-2846</strain>
    </source>
</reference>
<dbReference type="SUPFAM" id="SSF46785">
    <property type="entry name" value="Winged helix' DNA-binding domain"/>
    <property type="match status" value="1"/>
</dbReference>
<gene>
    <name evidence="3" type="ORF">SD71_21435</name>
</gene>
<dbReference type="Pfam" id="PF08279">
    <property type="entry name" value="HTH_11"/>
    <property type="match status" value="1"/>
</dbReference>
<dbReference type="InterPro" id="IPR036390">
    <property type="entry name" value="WH_DNA-bd_sf"/>
</dbReference>
<dbReference type="PANTHER" id="PTHR38600">
    <property type="entry name" value="TRANSCRIPTIONAL REGULATORY PROTEIN"/>
    <property type="match status" value="1"/>
</dbReference>
<feature type="domain" description="Helix-turn-helix type 11" evidence="2">
    <location>
        <begin position="10"/>
        <end position="55"/>
    </location>
</feature>
<dbReference type="EMBL" id="JXAL01000034">
    <property type="protein sequence ID" value="KIL34218.1"/>
    <property type="molecule type" value="Genomic_DNA"/>
</dbReference>
<dbReference type="InterPro" id="IPR011991">
    <property type="entry name" value="ArsR-like_HTH"/>
</dbReference>
<dbReference type="RefSeq" id="WP_041067911.1">
    <property type="nucleotide sequence ID" value="NZ_JXAL01000034.1"/>
</dbReference>
<keyword evidence="1" id="KW-0238">DNA-binding</keyword>
<sequence length="212" mass="23682">MKSDLDLSTREKIVQMLKTTGPLTAKEITEPLGITGMAVRRHIIKLEQDLLIESTTLRKPMGRPVAVYRLTKQAQDLFPTRYGSVALDLLGELELESGSVVVNGLFDRRKDSLVRRYQGRMQGKDLEAKVAVLTEIQNENGYMAAFEKVDDEEYVLTENNCPILQIADKYNHACSCELKLFETLLGADVKRTDCLAEGGGKCIYRIKAAGIN</sequence>
<comment type="caution">
    <text evidence="3">The sequence shown here is derived from an EMBL/GenBank/DDBJ whole genome shotgun (WGS) entry which is preliminary data.</text>
</comment>
<name>A0ABR5A0Q3_9BACL</name>
<dbReference type="Proteomes" id="UP000054526">
    <property type="component" value="Unassembled WGS sequence"/>
</dbReference>
<dbReference type="CDD" id="cd00090">
    <property type="entry name" value="HTH_ARSR"/>
    <property type="match status" value="1"/>
</dbReference>
<evidence type="ECO:0000313" key="3">
    <source>
        <dbReference type="EMBL" id="KIL34218.1"/>
    </source>
</evidence>
<proteinExistence type="predicted"/>
<evidence type="ECO:0000256" key="1">
    <source>
        <dbReference type="ARBA" id="ARBA00023125"/>
    </source>
</evidence>
<dbReference type="Gene3D" id="1.10.10.10">
    <property type="entry name" value="Winged helix-like DNA-binding domain superfamily/Winged helix DNA-binding domain"/>
    <property type="match status" value="1"/>
</dbReference>
<dbReference type="InterPro" id="IPR013196">
    <property type="entry name" value="HTH_11"/>
</dbReference>
<organism evidence="3 4">
    <name type="scientific">Cohnella kolymensis</name>
    <dbReference type="NCBI Taxonomy" id="1590652"/>
    <lineage>
        <taxon>Bacteria</taxon>
        <taxon>Bacillati</taxon>
        <taxon>Bacillota</taxon>
        <taxon>Bacilli</taxon>
        <taxon>Bacillales</taxon>
        <taxon>Paenibacillaceae</taxon>
        <taxon>Cohnella</taxon>
    </lineage>
</organism>
<evidence type="ECO:0000259" key="2">
    <source>
        <dbReference type="Pfam" id="PF08279"/>
    </source>
</evidence>
<protein>
    <submittedName>
        <fullName evidence="3">Transcriptional regulator</fullName>
    </submittedName>
</protein>
<accession>A0ABR5A0Q3</accession>
<dbReference type="InterPro" id="IPR036388">
    <property type="entry name" value="WH-like_DNA-bd_sf"/>
</dbReference>
<keyword evidence="4" id="KW-1185">Reference proteome</keyword>
<evidence type="ECO:0000313" key="4">
    <source>
        <dbReference type="Proteomes" id="UP000054526"/>
    </source>
</evidence>